<organism evidence="1 2">
    <name type="scientific">Bordetella trematum</name>
    <dbReference type="NCBI Taxonomy" id="123899"/>
    <lineage>
        <taxon>Bacteria</taxon>
        <taxon>Pseudomonadati</taxon>
        <taxon>Pseudomonadota</taxon>
        <taxon>Betaproteobacteria</taxon>
        <taxon>Burkholderiales</taxon>
        <taxon>Alcaligenaceae</taxon>
        <taxon>Bordetella</taxon>
    </lineage>
</organism>
<dbReference type="STRING" id="123899.SAMEA3906487_00348"/>
<dbReference type="KEGG" id="btrm:SAMEA390648700348"/>
<evidence type="ECO:0000313" key="1">
    <source>
        <dbReference type="EMBL" id="SAI66619.1"/>
    </source>
</evidence>
<dbReference type="Proteomes" id="UP000076825">
    <property type="component" value="Chromosome 1"/>
</dbReference>
<dbReference type="PATRIC" id="fig|123899.6.peg.330"/>
<reference evidence="1 2" key="1">
    <citation type="submission" date="2016-04" db="EMBL/GenBank/DDBJ databases">
        <authorList>
            <consortium name="Pathogen Informatics"/>
        </authorList>
    </citation>
    <scope>NUCLEOTIDE SEQUENCE [LARGE SCALE GENOMIC DNA]</scope>
    <source>
        <strain evidence="1 2">H044680328</strain>
    </source>
</reference>
<sequence length="33" mass="3661">MAPSFAFPDRQASPAGALESVEPFPNFDRLTFF</sequence>
<proteinExistence type="predicted"/>
<dbReference type="AlphaFoldDB" id="A0A157KYT9"/>
<dbReference type="EMBL" id="LT546645">
    <property type="protein sequence ID" value="SAI66619.1"/>
    <property type="molecule type" value="Genomic_DNA"/>
</dbReference>
<keyword evidence="2" id="KW-1185">Reference proteome</keyword>
<accession>A0A157KYT9</accession>
<protein>
    <submittedName>
        <fullName evidence="1">Uncharacterized protein</fullName>
    </submittedName>
</protein>
<gene>
    <name evidence="1" type="ORF">SAMEA3906487_00348</name>
</gene>
<name>A0A157KYT9_9BORD</name>
<evidence type="ECO:0000313" key="2">
    <source>
        <dbReference type="Proteomes" id="UP000076825"/>
    </source>
</evidence>